<evidence type="ECO:0000313" key="6">
    <source>
        <dbReference type="EMBL" id="MEY1661913.1"/>
    </source>
</evidence>
<accession>A0ABV4AGE7</accession>
<dbReference type="InterPro" id="IPR000748">
    <property type="entry name" value="PsdUridine_synth_RsuA/RluB/E/F"/>
</dbReference>
<dbReference type="PANTHER" id="PTHR47683">
    <property type="entry name" value="PSEUDOURIDINE SYNTHASE FAMILY PROTEIN-RELATED"/>
    <property type="match status" value="1"/>
</dbReference>
<proteinExistence type="inferred from homology"/>
<comment type="similarity">
    <text evidence="1 3">Belongs to the pseudouridine synthase RsuA family.</text>
</comment>
<comment type="caution">
    <text evidence="6">The sequence shown here is derived from an EMBL/GenBank/DDBJ whole genome shotgun (WGS) entry which is preliminary data.</text>
</comment>
<feature type="region of interest" description="Disordered" evidence="4">
    <location>
        <begin position="177"/>
        <end position="212"/>
    </location>
</feature>
<dbReference type="RefSeq" id="WP_369455162.1">
    <property type="nucleotide sequence ID" value="NZ_JBGCUO010000001.1"/>
</dbReference>
<reference evidence="6 7" key="1">
    <citation type="submission" date="2024-07" db="EMBL/GenBank/DDBJ databases">
        <authorList>
            <person name="Ren Q."/>
        </authorList>
    </citation>
    <scope>NUCLEOTIDE SEQUENCE [LARGE SCALE GENOMIC DNA]</scope>
    <source>
        <strain evidence="6 7">REN37</strain>
    </source>
</reference>
<evidence type="ECO:0000256" key="3">
    <source>
        <dbReference type="RuleBase" id="RU003887"/>
    </source>
</evidence>
<feature type="compositionally biased region" description="Low complexity" evidence="4">
    <location>
        <begin position="191"/>
        <end position="204"/>
    </location>
</feature>
<dbReference type="InterPro" id="IPR042092">
    <property type="entry name" value="PsdUridine_s_RsuA/RluB/E/F_cat"/>
</dbReference>
<feature type="domain" description="Pseudouridine synthase RsuA/RluA-like" evidence="5">
    <location>
        <begin position="4"/>
        <end position="148"/>
    </location>
</feature>
<dbReference type="InterPro" id="IPR006145">
    <property type="entry name" value="PsdUridine_synth_RsuA/RluA"/>
</dbReference>
<dbReference type="InterPro" id="IPR050343">
    <property type="entry name" value="RsuA_PseudoU_synthase"/>
</dbReference>
<gene>
    <name evidence="6" type="ORF">AB5I84_07085</name>
</gene>
<dbReference type="InterPro" id="IPR020094">
    <property type="entry name" value="TruA/RsuA/RluB/E/F_N"/>
</dbReference>
<evidence type="ECO:0000256" key="4">
    <source>
        <dbReference type="SAM" id="MobiDB-lite"/>
    </source>
</evidence>
<dbReference type="Gene3D" id="3.30.70.580">
    <property type="entry name" value="Pseudouridine synthase I, catalytic domain, N-terminal subdomain"/>
    <property type="match status" value="1"/>
</dbReference>
<evidence type="ECO:0000256" key="1">
    <source>
        <dbReference type="ARBA" id="ARBA00008348"/>
    </source>
</evidence>
<organism evidence="6 7">
    <name type="scientific">Isoalcanivorax beigongshangi</name>
    <dbReference type="NCBI Taxonomy" id="3238810"/>
    <lineage>
        <taxon>Bacteria</taxon>
        <taxon>Pseudomonadati</taxon>
        <taxon>Pseudomonadota</taxon>
        <taxon>Gammaproteobacteria</taxon>
        <taxon>Oceanospirillales</taxon>
        <taxon>Alcanivoracaceae</taxon>
        <taxon>Isoalcanivorax</taxon>
    </lineage>
</organism>
<evidence type="ECO:0000259" key="5">
    <source>
        <dbReference type="Pfam" id="PF00849"/>
    </source>
</evidence>
<dbReference type="PROSITE" id="PS01149">
    <property type="entry name" value="PSI_RSU"/>
    <property type="match status" value="1"/>
</dbReference>
<dbReference type="SUPFAM" id="SSF55120">
    <property type="entry name" value="Pseudouridine synthase"/>
    <property type="match status" value="1"/>
</dbReference>
<name>A0ABV4AGE7_9GAMM</name>
<dbReference type="NCBIfam" id="TIGR00093">
    <property type="entry name" value="pseudouridine synthase"/>
    <property type="match status" value="1"/>
</dbReference>
<protein>
    <recommendedName>
        <fullName evidence="3">Pseudouridine synthase</fullName>
        <ecNumber evidence="3">5.4.99.-</ecNumber>
    </recommendedName>
</protein>
<dbReference type="InterPro" id="IPR018496">
    <property type="entry name" value="PsdUridine_synth_RsuA/RluB_CS"/>
</dbReference>
<dbReference type="EC" id="5.4.99.-" evidence="3"/>
<dbReference type="Pfam" id="PF00849">
    <property type="entry name" value="PseudoU_synth_2"/>
    <property type="match status" value="1"/>
</dbReference>
<sequence length="212" mass="23714">MARIVLLNKPFQVLSQFTDDQGRRTLADLVPVPGVYAAGRLDWDSEGLLLLTDSGSLQARISAPRHRTPKTYWAQVEGIPDAAALARLAAGVTLKDGPTLPATVRLMAPPTLWPRQPPIRTRITVPDSWIEITITEGRNRQVRRMTAAIGHPTLRLVRVRIGDWRLGSLAPGEYRIENIEAPTETPRRPRPANGRTHTTSTRQRPSPRRPRR</sequence>
<dbReference type="InterPro" id="IPR020103">
    <property type="entry name" value="PsdUridine_synth_cat_dom_sf"/>
</dbReference>
<dbReference type="EMBL" id="JBGCUO010000001">
    <property type="protein sequence ID" value="MEY1661913.1"/>
    <property type="molecule type" value="Genomic_DNA"/>
</dbReference>
<evidence type="ECO:0000256" key="2">
    <source>
        <dbReference type="ARBA" id="ARBA00023235"/>
    </source>
</evidence>
<dbReference type="Gene3D" id="3.30.70.1560">
    <property type="entry name" value="Alpha-L RNA-binding motif"/>
    <property type="match status" value="1"/>
</dbReference>
<keyword evidence="7" id="KW-1185">Reference proteome</keyword>
<evidence type="ECO:0000313" key="7">
    <source>
        <dbReference type="Proteomes" id="UP001562065"/>
    </source>
</evidence>
<dbReference type="Proteomes" id="UP001562065">
    <property type="component" value="Unassembled WGS sequence"/>
</dbReference>
<keyword evidence="2 3" id="KW-0413">Isomerase</keyword>
<dbReference type="PANTHER" id="PTHR47683:SF2">
    <property type="entry name" value="RNA-BINDING S4 DOMAIN-CONTAINING PROTEIN"/>
    <property type="match status" value="1"/>
</dbReference>